<sequence length="190" mass="21908">MIERDRDTLRVLQNSESEAAFCVKRERTIVDHVTTTDGQALRGDNRNVYAGEPGSIHDARLFTKSDISIRIRSGEVQFPNDSHLIGDLAYRLSTKLIVGFKDNGHLTDPQKNFNRKLSQVRVAIENAFGILKARFRRLKMLETKRLDLISLLIVSACILHNICLTNNDLWHEQENEMDENRDDTKEFKKQ</sequence>
<name>A0AAV8VEP6_9CUCU</name>
<organism evidence="4 5">
    <name type="scientific">Exocentrus adspersus</name>
    <dbReference type="NCBI Taxonomy" id="1586481"/>
    <lineage>
        <taxon>Eukaryota</taxon>
        <taxon>Metazoa</taxon>
        <taxon>Ecdysozoa</taxon>
        <taxon>Arthropoda</taxon>
        <taxon>Hexapoda</taxon>
        <taxon>Insecta</taxon>
        <taxon>Pterygota</taxon>
        <taxon>Neoptera</taxon>
        <taxon>Endopterygota</taxon>
        <taxon>Coleoptera</taxon>
        <taxon>Polyphaga</taxon>
        <taxon>Cucujiformia</taxon>
        <taxon>Chrysomeloidea</taxon>
        <taxon>Cerambycidae</taxon>
        <taxon>Lamiinae</taxon>
        <taxon>Acanthocinini</taxon>
        <taxon>Exocentrus</taxon>
    </lineage>
</organism>
<evidence type="ECO:0000256" key="1">
    <source>
        <dbReference type="ARBA" id="ARBA00001968"/>
    </source>
</evidence>
<evidence type="ECO:0000259" key="3">
    <source>
        <dbReference type="Pfam" id="PF13359"/>
    </source>
</evidence>
<feature type="domain" description="DDE Tnp4" evidence="3">
    <location>
        <begin position="42"/>
        <end position="161"/>
    </location>
</feature>
<gene>
    <name evidence="4" type="ORF">NQ315_013476</name>
</gene>
<comment type="caution">
    <text evidence="4">The sequence shown here is derived from an EMBL/GenBank/DDBJ whole genome shotgun (WGS) entry which is preliminary data.</text>
</comment>
<accession>A0AAV8VEP6</accession>
<evidence type="ECO:0000256" key="2">
    <source>
        <dbReference type="ARBA" id="ARBA00022723"/>
    </source>
</evidence>
<dbReference type="Proteomes" id="UP001159042">
    <property type="component" value="Unassembled WGS sequence"/>
</dbReference>
<dbReference type="AlphaFoldDB" id="A0AAV8VEP6"/>
<reference evidence="4 5" key="1">
    <citation type="journal article" date="2023" name="Insect Mol. Biol.">
        <title>Genome sequencing provides insights into the evolution of gene families encoding plant cell wall-degrading enzymes in longhorned beetles.</title>
        <authorList>
            <person name="Shin N.R."/>
            <person name="Okamura Y."/>
            <person name="Kirsch R."/>
            <person name="Pauchet Y."/>
        </authorList>
    </citation>
    <scope>NUCLEOTIDE SEQUENCE [LARGE SCALE GENOMIC DNA]</scope>
    <source>
        <strain evidence="4">EAD_L_NR</strain>
    </source>
</reference>
<keyword evidence="2" id="KW-0479">Metal-binding</keyword>
<comment type="cofactor">
    <cofactor evidence="1">
        <name>a divalent metal cation</name>
        <dbReference type="ChEBI" id="CHEBI:60240"/>
    </cofactor>
</comment>
<protein>
    <recommendedName>
        <fullName evidence="3">DDE Tnp4 domain-containing protein</fullName>
    </recommendedName>
</protein>
<dbReference type="EMBL" id="JANEYG010000131">
    <property type="protein sequence ID" value="KAJ8912410.1"/>
    <property type="molecule type" value="Genomic_DNA"/>
</dbReference>
<keyword evidence="5" id="KW-1185">Reference proteome</keyword>
<proteinExistence type="predicted"/>
<dbReference type="InterPro" id="IPR027806">
    <property type="entry name" value="HARBI1_dom"/>
</dbReference>
<evidence type="ECO:0000313" key="4">
    <source>
        <dbReference type="EMBL" id="KAJ8912410.1"/>
    </source>
</evidence>
<dbReference type="Pfam" id="PF13359">
    <property type="entry name" value="DDE_Tnp_4"/>
    <property type="match status" value="1"/>
</dbReference>
<evidence type="ECO:0000313" key="5">
    <source>
        <dbReference type="Proteomes" id="UP001159042"/>
    </source>
</evidence>
<dbReference type="GO" id="GO:0046872">
    <property type="term" value="F:metal ion binding"/>
    <property type="evidence" value="ECO:0007669"/>
    <property type="project" value="UniProtKB-KW"/>
</dbReference>